<keyword evidence="2" id="KW-0677">Repeat</keyword>
<evidence type="ECO:0000313" key="5">
    <source>
        <dbReference type="Proteomes" id="UP000678499"/>
    </source>
</evidence>
<keyword evidence="5" id="KW-1185">Reference proteome</keyword>
<dbReference type="PROSITE" id="PS50082">
    <property type="entry name" value="WD_REPEATS_2"/>
    <property type="match status" value="1"/>
</dbReference>
<dbReference type="InterPro" id="IPR051350">
    <property type="entry name" value="WD_repeat-ST_regulator"/>
</dbReference>
<dbReference type="EMBL" id="CAJPEX010000337">
    <property type="protein sequence ID" value="CAG0915140.1"/>
    <property type="molecule type" value="Genomic_DNA"/>
</dbReference>
<dbReference type="SUPFAM" id="SSF50978">
    <property type="entry name" value="WD40 repeat-like"/>
    <property type="match status" value="1"/>
</dbReference>
<dbReference type="PROSITE" id="PS50294">
    <property type="entry name" value="WD_REPEATS_REGION"/>
    <property type="match status" value="1"/>
</dbReference>
<dbReference type="GO" id="GO:0005634">
    <property type="term" value="C:nucleus"/>
    <property type="evidence" value="ECO:0007669"/>
    <property type="project" value="TreeGrafter"/>
</dbReference>
<dbReference type="Proteomes" id="UP000678499">
    <property type="component" value="Unassembled WGS sequence"/>
</dbReference>
<dbReference type="SMART" id="SM00320">
    <property type="entry name" value="WD40"/>
    <property type="match status" value="3"/>
</dbReference>
<organism evidence="4">
    <name type="scientific">Notodromas monacha</name>
    <dbReference type="NCBI Taxonomy" id="399045"/>
    <lineage>
        <taxon>Eukaryota</taxon>
        <taxon>Metazoa</taxon>
        <taxon>Ecdysozoa</taxon>
        <taxon>Arthropoda</taxon>
        <taxon>Crustacea</taxon>
        <taxon>Oligostraca</taxon>
        <taxon>Ostracoda</taxon>
        <taxon>Podocopa</taxon>
        <taxon>Podocopida</taxon>
        <taxon>Cypridocopina</taxon>
        <taxon>Cypridoidea</taxon>
        <taxon>Cyprididae</taxon>
        <taxon>Notodromas</taxon>
    </lineage>
</organism>
<evidence type="ECO:0000313" key="4">
    <source>
        <dbReference type="EMBL" id="CAD7274988.1"/>
    </source>
</evidence>
<dbReference type="InterPro" id="IPR036322">
    <property type="entry name" value="WD40_repeat_dom_sf"/>
</dbReference>
<protein>
    <recommendedName>
        <fullName evidence="6">WD repeat domain 13</fullName>
    </recommendedName>
</protein>
<evidence type="ECO:0000256" key="3">
    <source>
        <dbReference type="PROSITE-ProRule" id="PRU00221"/>
    </source>
</evidence>
<reference evidence="4" key="1">
    <citation type="submission" date="2020-11" db="EMBL/GenBank/DDBJ databases">
        <authorList>
            <person name="Tran Van P."/>
        </authorList>
    </citation>
    <scope>NUCLEOTIDE SEQUENCE</scope>
</reference>
<dbReference type="InterPro" id="IPR015943">
    <property type="entry name" value="WD40/YVTN_repeat-like_dom_sf"/>
</dbReference>
<proteinExistence type="predicted"/>
<dbReference type="GO" id="GO:1990841">
    <property type="term" value="F:promoter-specific chromatin binding"/>
    <property type="evidence" value="ECO:0007669"/>
    <property type="project" value="TreeGrafter"/>
</dbReference>
<accession>A0A7R9BJ79</accession>
<dbReference type="PANTHER" id="PTHR22838:SF4">
    <property type="entry name" value="WD REPEAT-CONTAINING PROTEIN 13"/>
    <property type="match status" value="1"/>
</dbReference>
<dbReference type="OrthoDB" id="1932312at2759"/>
<dbReference type="EMBL" id="OA882374">
    <property type="protein sequence ID" value="CAD7274988.1"/>
    <property type="molecule type" value="Genomic_DNA"/>
</dbReference>
<evidence type="ECO:0008006" key="6">
    <source>
        <dbReference type="Google" id="ProtNLM"/>
    </source>
</evidence>
<evidence type="ECO:0000256" key="2">
    <source>
        <dbReference type="ARBA" id="ARBA00022737"/>
    </source>
</evidence>
<dbReference type="Pfam" id="PF00400">
    <property type="entry name" value="WD40"/>
    <property type="match status" value="1"/>
</dbReference>
<sequence>MPDAMCGGRTKQDSVGTLYIRRRSQLLRENAKRNRDETVRVEYLQIRRQLLQMKFEHNLLSEAGSERGRSLSRISNISGTRAYVSYVGGLKDSSSHRTAVIPTKEASASRALVGDTSISENYAFAGVHHIFDQVGNNKGTVRTTNVSTGIIPSQLICNLGHSVLSIAFHPNGGLLWAADDMGGITAFIFNPMTGQLARKRRTIVRSGFPVTGLQCRTWLSREACDPTLLVNCGCDQLFVYRVCSNEGTLMLRCSFPLAHRTFAVKSTFSPLMSFRRGVPLGTYPPLVFSKDSFVLTGSEDGSVYFFDVEDSGKHPFNSLQGHSMPVVGVSFSYDEAYLASADAGGSVIIWTRTKRDSEGDM</sequence>
<name>A0A7R9BJ79_9CRUS</name>
<dbReference type="Gene3D" id="2.130.10.10">
    <property type="entry name" value="YVTN repeat-like/Quinoprotein amine dehydrogenase"/>
    <property type="match status" value="1"/>
</dbReference>
<feature type="repeat" description="WD" evidence="3">
    <location>
        <begin position="319"/>
        <end position="350"/>
    </location>
</feature>
<dbReference type="AlphaFoldDB" id="A0A7R9BJ79"/>
<keyword evidence="1 3" id="KW-0853">WD repeat</keyword>
<dbReference type="PANTHER" id="PTHR22838">
    <property type="entry name" value="WD REPEAT PROTEIN 26-RELATED"/>
    <property type="match status" value="1"/>
</dbReference>
<gene>
    <name evidence="4" type="ORF">NMOB1V02_LOCUS2798</name>
</gene>
<dbReference type="InterPro" id="IPR001680">
    <property type="entry name" value="WD40_rpt"/>
</dbReference>
<evidence type="ECO:0000256" key="1">
    <source>
        <dbReference type="ARBA" id="ARBA00022574"/>
    </source>
</evidence>